<evidence type="ECO:0000313" key="3">
    <source>
        <dbReference type="Proteomes" id="UP000184001"/>
    </source>
</evidence>
<comment type="caution">
    <text evidence="2">The sequence shown here is derived from an EMBL/GenBank/DDBJ whole genome shotgun (WGS) entry which is preliminary data.</text>
</comment>
<dbReference type="Pfam" id="PF13729">
    <property type="entry name" value="TraF_2"/>
    <property type="match status" value="1"/>
</dbReference>
<name>A0A8G2C9H2_9BACT</name>
<dbReference type="SUPFAM" id="SSF56935">
    <property type="entry name" value="Porins"/>
    <property type="match status" value="1"/>
</dbReference>
<dbReference type="AlphaFoldDB" id="A0A8G2C9H2"/>
<sequence length="400" mass="42785">MRMIKVAYFMMFLLCIFAETSFAQQLTDARSLGMGGCGVASADYKTALFHNPALAAKYEESDDIGLALPSVSGVFYDKDNLVEDLDDLKDAIDLDAGSSIEEIQKAKQLLTGVNDSTLNAQVSAGASVVVPADLVTFGFFAVTHVDSFGFGDIGDIDADVANAIAGNPLQSQGGAFLFNATEYGVTFAKKFTVKYGDLYVGVSPKLQEVRTMKYVQKVDSFDSDDVELDDFKHSEFTGNVDLGVAFTTHYDVTFAVTAQNLVPKSFDIDGNGKGLSAVKGEYKLNPMVTVGTAYTPIDWITLSADVELTKRERFDNVTGTINSFSNSFDDTQFVGVGAEINAFDWVQLRAGYRYDMLGTIPGTVTAGLGFSPFGAFHLDVAGAYGGSGVYGGAVELGVTF</sequence>
<gene>
    <name evidence="2" type="ORF">SAMN05660830_01626</name>
</gene>
<proteinExistence type="predicted"/>
<feature type="signal peptide" evidence="1">
    <location>
        <begin position="1"/>
        <end position="23"/>
    </location>
</feature>
<dbReference type="Gene3D" id="2.40.160.60">
    <property type="entry name" value="Outer membrane protein transport protein (OMPP1/FadL/TodX)"/>
    <property type="match status" value="1"/>
</dbReference>
<keyword evidence="1" id="KW-0732">Signal</keyword>
<protein>
    <submittedName>
        <fullName evidence="2">Plasmid transfer operon, TraF, protein</fullName>
    </submittedName>
</protein>
<organism evidence="2 3">
    <name type="scientific">Halodesulfovibrio aestuarii</name>
    <dbReference type="NCBI Taxonomy" id="126333"/>
    <lineage>
        <taxon>Bacteria</taxon>
        <taxon>Pseudomonadati</taxon>
        <taxon>Thermodesulfobacteriota</taxon>
        <taxon>Desulfovibrionia</taxon>
        <taxon>Desulfovibrionales</taxon>
        <taxon>Desulfovibrionaceae</taxon>
        <taxon>Halodesulfovibrio</taxon>
    </lineage>
</organism>
<evidence type="ECO:0000256" key="1">
    <source>
        <dbReference type="SAM" id="SignalP"/>
    </source>
</evidence>
<dbReference type="EMBL" id="FQZR01000003">
    <property type="protein sequence ID" value="SHJ09385.1"/>
    <property type="molecule type" value="Genomic_DNA"/>
</dbReference>
<dbReference type="RefSeq" id="WP_020000409.1">
    <property type="nucleotide sequence ID" value="NZ_CP192219.1"/>
</dbReference>
<reference evidence="2 3" key="1">
    <citation type="submission" date="2016-11" db="EMBL/GenBank/DDBJ databases">
        <authorList>
            <person name="Varghese N."/>
            <person name="Submissions S."/>
        </authorList>
    </citation>
    <scope>NUCLEOTIDE SEQUENCE [LARGE SCALE GENOMIC DNA]</scope>
    <source>
        <strain evidence="2 3">DSM 17919</strain>
    </source>
</reference>
<accession>A0A8G2C9H2</accession>
<dbReference type="InterPro" id="IPR032811">
    <property type="entry name" value="Put_conjugal_transfer"/>
</dbReference>
<feature type="chain" id="PRO_5034202418" evidence="1">
    <location>
        <begin position="24"/>
        <end position="400"/>
    </location>
</feature>
<evidence type="ECO:0000313" key="2">
    <source>
        <dbReference type="EMBL" id="SHJ09385.1"/>
    </source>
</evidence>
<dbReference type="Proteomes" id="UP000184001">
    <property type="component" value="Unassembled WGS sequence"/>
</dbReference>